<accession>A0ABN9PW97</accession>
<name>A0ABN9PW97_9DINO</name>
<evidence type="ECO:0000313" key="1">
    <source>
        <dbReference type="EMBL" id="CAK0797546.1"/>
    </source>
</evidence>
<organism evidence="1 2">
    <name type="scientific">Prorocentrum cordatum</name>
    <dbReference type="NCBI Taxonomy" id="2364126"/>
    <lineage>
        <taxon>Eukaryota</taxon>
        <taxon>Sar</taxon>
        <taxon>Alveolata</taxon>
        <taxon>Dinophyceae</taxon>
        <taxon>Prorocentrales</taxon>
        <taxon>Prorocentraceae</taxon>
        <taxon>Prorocentrum</taxon>
    </lineage>
</organism>
<protein>
    <submittedName>
        <fullName evidence="1">Uncharacterized protein</fullName>
    </submittedName>
</protein>
<proteinExistence type="predicted"/>
<evidence type="ECO:0000313" key="2">
    <source>
        <dbReference type="Proteomes" id="UP001189429"/>
    </source>
</evidence>
<gene>
    <name evidence="1" type="ORF">PCOR1329_LOCUS6591</name>
</gene>
<sequence>MSNQHGQMEHAIVRVGIRETVPSSSIGAALPLWLPVLWATQCELEKDRARRVAEAARQVPADDAEASLSLSSHASSKQLALEFRQLAGALPEARGGQPKATFEPAARVGIGGAVPSTAQAAPPATAVENSGDASFASASASASHSRKVHPDRLGAAVAQLQGHRESDKRRLLQLEQRLALQLSEAASPAAALARLAEAQGSVCALSEEVQALSSQQEFHNDTGAQPLFSWHAPTAYSRDGIGMSCPLWLAIATLQERLRRSLTTAAVNSDFL</sequence>
<keyword evidence="2" id="KW-1185">Reference proteome</keyword>
<comment type="caution">
    <text evidence="1">The sequence shown here is derived from an EMBL/GenBank/DDBJ whole genome shotgun (WGS) entry which is preliminary data.</text>
</comment>
<dbReference type="Proteomes" id="UP001189429">
    <property type="component" value="Unassembled WGS sequence"/>
</dbReference>
<reference evidence="1" key="1">
    <citation type="submission" date="2023-10" db="EMBL/GenBank/DDBJ databases">
        <authorList>
            <person name="Chen Y."/>
            <person name="Shah S."/>
            <person name="Dougan E. K."/>
            <person name="Thang M."/>
            <person name="Chan C."/>
        </authorList>
    </citation>
    <scope>NUCLEOTIDE SEQUENCE [LARGE SCALE GENOMIC DNA]</scope>
</reference>
<dbReference type="EMBL" id="CAUYUJ010001769">
    <property type="protein sequence ID" value="CAK0797546.1"/>
    <property type="molecule type" value="Genomic_DNA"/>
</dbReference>